<dbReference type="OrthoDB" id="6488871at2"/>
<keyword evidence="2" id="KW-1185">Reference proteome</keyword>
<dbReference type="AlphaFoldDB" id="A0A5J5G4I3"/>
<gene>
    <name evidence="1" type="ORF">FJU30_06725</name>
</gene>
<dbReference type="RefSeq" id="WP_150434204.1">
    <property type="nucleotide sequence ID" value="NZ_VYKJ01000002.1"/>
</dbReference>
<dbReference type="EMBL" id="VYKJ01000002">
    <property type="protein sequence ID" value="KAA9001967.1"/>
    <property type="molecule type" value="Genomic_DNA"/>
</dbReference>
<dbReference type="Proteomes" id="UP000335415">
    <property type="component" value="Unassembled WGS sequence"/>
</dbReference>
<organism evidence="1 2">
    <name type="scientific">Affinibrenneria salicis</name>
    <dbReference type="NCBI Taxonomy" id="2590031"/>
    <lineage>
        <taxon>Bacteria</taxon>
        <taxon>Pseudomonadati</taxon>
        <taxon>Pseudomonadota</taxon>
        <taxon>Gammaproteobacteria</taxon>
        <taxon>Enterobacterales</taxon>
        <taxon>Pectobacteriaceae</taxon>
        <taxon>Affinibrenneria</taxon>
    </lineage>
</organism>
<evidence type="ECO:0000313" key="1">
    <source>
        <dbReference type="EMBL" id="KAA9001967.1"/>
    </source>
</evidence>
<name>A0A5J5G4I3_9GAMM</name>
<reference evidence="1 2" key="1">
    <citation type="submission" date="2019-09" db="EMBL/GenBank/DDBJ databases">
        <authorList>
            <person name="Li Y."/>
        </authorList>
    </citation>
    <scope>NUCLEOTIDE SEQUENCE [LARGE SCALE GENOMIC DNA]</scope>
    <source>
        <strain evidence="1 2">L3-3HA</strain>
    </source>
</reference>
<comment type="caution">
    <text evidence="1">The sequence shown here is derived from an EMBL/GenBank/DDBJ whole genome shotgun (WGS) entry which is preliminary data.</text>
</comment>
<protein>
    <submittedName>
        <fullName evidence="1">Uncharacterized protein</fullName>
    </submittedName>
</protein>
<accession>A0A5J5G4I3</accession>
<proteinExistence type="predicted"/>
<sequence>MSEDRPVSAQFGEGVCFDYVGFLSASCKKRWRFVEAIYGVMPIFGMVLRRPRVARDSPKEQLNALALQVVSTQLSDETNIVRLITLAQQQGVGMFDIRLPYALSERQIAAIARQYRRPLTLSQQGERLSVLFPPHVAH</sequence>
<evidence type="ECO:0000313" key="2">
    <source>
        <dbReference type="Proteomes" id="UP000335415"/>
    </source>
</evidence>